<protein>
    <recommendedName>
        <fullName evidence="3">Ubiquitin-like protease family profile domain-containing protein</fullName>
    </recommendedName>
</protein>
<organism evidence="1 2">
    <name type="scientific">Phytophthora megakarya</name>
    <dbReference type="NCBI Taxonomy" id="4795"/>
    <lineage>
        <taxon>Eukaryota</taxon>
        <taxon>Sar</taxon>
        <taxon>Stramenopiles</taxon>
        <taxon>Oomycota</taxon>
        <taxon>Peronosporomycetes</taxon>
        <taxon>Peronosporales</taxon>
        <taxon>Peronosporaceae</taxon>
        <taxon>Phytophthora</taxon>
    </lineage>
</organism>
<comment type="caution">
    <text evidence="1">The sequence shown here is derived from an EMBL/GenBank/DDBJ whole genome shotgun (WGS) entry which is preliminary data.</text>
</comment>
<evidence type="ECO:0000313" key="1">
    <source>
        <dbReference type="EMBL" id="OWZ05122.1"/>
    </source>
</evidence>
<evidence type="ECO:0008006" key="3">
    <source>
        <dbReference type="Google" id="ProtNLM"/>
    </source>
</evidence>
<dbReference type="AlphaFoldDB" id="A0A225VIH2"/>
<sequence>MAVNPKKGILDKVVMEIMVIPTLMNFQVTPANGPLQRDSFSCGMFVARFFWKLDPSIEDAPDGDFLDFRIHVITAFLGRTLSTTE</sequence>
<evidence type="ECO:0000313" key="2">
    <source>
        <dbReference type="Proteomes" id="UP000198211"/>
    </source>
</evidence>
<dbReference type="EMBL" id="NBNE01004598">
    <property type="protein sequence ID" value="OWZ05122.1"/>
    <property type="molecule type" value="Genomic_DNA"/>
</dbReference>
<name>A0A225VIH2_9STRA</name>
<keyword evidence="2" id="KW-1185">Reference proteome</keyword>
<proteinExistence type="predicted"/>
<dbReference type="Proteomes" id="UP000198211">
    <property type="component" value="Unassembled WGS sequence"/>
</dbReference>
<accession>A0A225VIH2</accession>
<reference evidence="2" key="1">
    <citation type="submission" date="2017-03" db="EMBL/GenBank/DDBJ databases">
        <title>Phytopthora megakarya and P. palmivora, two closely related causual agents of cacao black pod achieved similar genome size and gene model numbers by different mechanisms.</title>
        <authorList>
            <person name="Ali S."/>
            <person name="Shao J."/>
            <person name="Larry D.J."/>
            <person name="Kronmiller B."/>
            <person name="Shen D."/>
            <person name="Strem M.D."/>
            <person name="Melnick R.L."/>
            <person name="Guiltinan M.J."/>
            <person name="Tyler B.M."/>
            <person name="Meinhardt L.W."/>
            <person name="Bailey B.A."/>
        </authorList>
    </citation>
    <scope>NUCLEOTIDE SEQUENCE [LARGE SCALE GENOMIC DNA]</scope>
    <source>
        <strain evidence="2">zdho120</strain>
    </source>
</reference>
<gene>
    <name evidence="1" type="ORF">PHMEG_00022845</name>
</gene>